<reference evidence="9 10" key="1">
    <citation type="journal article" date="2011" name="J. Bacteriol.">
        <title>Genome sequence of the ethanol-producing Zymomonas mobilis subsp. pomaceae lectotype strain ATCC 29192.</title>
        <authorList>
            <person name="Kouvelis V.N."/>
            <person name="Davenport K.W."/>
            <person name="Brettin T.S."/>
            <person name="Bruce D."/>
            <person name="Detter C."/>
            <person name="Han C.S."/>
            <person name="Nolan M."/>
            <person name="Tapia R."/>
            <person name="Damoulaki A."/>
            <person name="Kyrpides N.C."/>
            <person name="Typas M.A."/>
            <person name="Pappas K.M."/>
        </authorList>
    </citation>
    <scope>NUCLEOTIDE SEQUENCE [LARGE SCALE GENOMIC DNA]</scope>
    <source>
        <strain evidence="10">ATCC 29192 / DSM 22645 / JCM 10191 / CCUG 17912 / NBRC 13757 / NCIMB 11200 / NRRL B-4491 / Barker I</strain>
    </source>
</reference>
<proteinExistence type="predicted"/>
<accession>F8ETW7</accession>
<evidence type="ECO:0000256" key="3">
    <source>
        <dbReference type="ARBA" id="ARBA00022679"/>
    </source>
</evidence>
<dbReference type="InterPro" id="IPR014048">
    <property type="entry name" value="MethylDNA_cys_MeTrfase_DNA-bd"/>
</dbReference>
<dbReference type="CDD" id="cd06445">
    <property type="entry name" value="ATase"/>
    <property type="match status" value="1"/>
</dbReference>
<dbReference type="GO" id="GO:0032259">
    <property type="term" value="P:methylation"/>
    <property type="evidence" value="ECO:0007669"/>
    <property type="project" value="UniProtKB-KW"/>
</dbReference>
<evidence type="ECO:0000313" key="10">
    <source>
        <dbReference type="Proteomes" id="UP000000491"/>
    </source>
</evidence>
<dbReference type="SUPFAM" id="SSF46767">
    <property type="entry name" value="Methylated DNA-protein cysteine methyltransferase, C-terminal domain"/>
    <property type="match status" value="1"/>
</dbReference>
<dbReference type="GO" id="GO:0006281">
    <property type="term" value="P:DNA repair"/>
    <property type="evidence" value="ECO:0007669"/>
    <property type="project" value="UniProtKB-KW"/>
</dbReference>
<sequence>MQRLYYPSPIGLFFLEAADHYLERLSIEPQETRQSVTEKADLQEILGQSAILKETTQQLDAYFQGKLYHFDLPLKPASTPKGEAMRQAIMNIAYGSTASYRQVAMGIDSGARAIGQSCARNPFTLIVPCHRVVKADGSLGQYSSGNGVSTKCWLLDHEKRYRPA</sequence>
<dbReference type="Pfam" id="PF01035">
    <property type="entry name" value="DNA_binding_1"/>
    <property type="match status" value="1"/>
</dbReference>
<dbReference type="SUPFAM" id="SSF53155">
    <property type="entry name" value="Methylated DNA-protein cysteine methyltransferase domain"/>
    <property type="match status" value="1"/>
</dbReference>
<feature type="domain" description="Methylated-DNA-[protein]-cysteine S-methyltransferase DNA binding" evidence="7">
    <location>
        <begin position="85"/>
        <end position="159"/>
    </location>
</feature>
<organism evidence="9 10">
    <name type="scientific">Zymomonas mobilis subsp. pomaceae (strain ATCC 29192 / DSM 22645 / JCM 10191 / CCUG 17912 / NBRC 13757 / NCIMB 11200 / NRRL B-4491 / Barker I)</name>
    <dbReference type="NCBI Taxonomy" id="579138"/>
    <lineage>
        <taxon>Bacteria</taxon>
        <taxon>Pseudomonadati</taxon>
        <taxon>Pseudomonadota</taxon>
        <taxon>Alphaproteobacteria</taxon>
        <taxon>Sphingomonadales</taxon>
        <taxon>Zymomonadaceae</taxon>
        <taxon>Zymomonas</taxon>
    </lineage>
</organism>
<evidence type="ECO:0000256" key="5">
    <source>
        <dbReference type="ARBA" id="ARBA00023204"/>
    </source>
</evidence>
<dbReference type="InterPro" id="IPR001497">
    <property type="entry name" value="MethylDNA_cys_MeTrfase_AS"/>
</dbReference>
<dbReference type="PANTHER" id="PTHR10815:SF13">
    <property type="entry name" value="METHYLATED-DNA--PROTEIN-CYSTEINE METHYLTRANSFERASE"/>
    <property type="match status" value="1"/>
</dbReference>
<dbReference type="GO" id="GO:0003908">
    <property type="term" value="F:methylated-DNA-[protein]-cysteine S-methyltransferase activity"/>
    <property type="evidence" value="ECO:0007669"/>
    <property type="project" value="UniProtKB-EC"/>
</dbReference>
<evidence type="ECO:0000259" key="7">
    <source>
        <dbReference type="Pfam" id="PF01035"/>
    </source>
</evidence>
<evidence type="ECO:0000256" key="2">
    <source>
        <dbReference type="ARBA" id="ARBA00022603"/>
    </source>
</evidence>
<evidence type="ECO:0000256" key="6">
    <source>
        <dbReference type="ARBA" id="ARBA00049348"/>
    </source>
</evidence>
<protein>
    <submittedName>
        <fullName evidence="9">Methylated-DNA/protein-cysteine methyltransferase</fullName>
    </submittedName>
</protein>
<dbReference type="KEGG" id="zmp:Zymop_1169"/>
<dbReference type="InterPro" id="IPR036217">
    <property type="entry name" value="MethylDNA_cys_MeTrfase_DNAb"/>
</dbReference>
<dbReference type="PANTHER" id="PTHR10815">
    <property type="entry name" value="METHYLATED-DNA--PROTEIN-CYSTEINE METHYLTRANSFERASE"/>
    <property type="match status" value="1"/>
</dbReference>
<dbReference type="PATRIC" id="fig|579138.3.peg.1239"/>
<gene>
    <name evidence="9" type="ordered locus">Zymop_1169</name>
</gene>
<name>F8ETW7_ZYMMT</name>
<comment type="catalytic activity">
    <reaction evidence="6">
        <text>a 6-O-methyl-2'-deoxyguanosine in DNA + L-cysteinyl-[protein] = S-methyl-L-cysteinyl-[protein] + a 2'-deoxyguanosine in DNA</text>
        <dbReference type="Rhea" id="RHEA:24000"/>
        <dbReference type="Rhea" id="RHEA-COMP:10131"/>
        <dbReference type="Rhea" id="RHEA-COMP:10132"/>
        <dbReference type="Rhea" id="RHEA-COMP:11367"/>
        <dbReference type="Rhea" id="RHEA-COMP:11368"/>
        <dbReference type="ChEBI" id="CHEBI:29950"/>
        <dbReference type="ChEBI" id="CHEBI:82612"/>
        <dbReference type="ChEBI" id="CHEBI:85445"/>
        <dbReference type="ChEBI" id="CHEBI:85448"/>
        <dbReference type="EC" id="2.1.1.63"/>
    </reaction>
</comment>
<keyword evidence="3 9" id="KW-0808">Transferase</keyword>
<dbReference type="AlphaFoldDB" id="F8ETW7"/>
<dbReference type="Proteomes" id="UP000000491">
    <property type="component" value="Chromosome"/>
</dbReference>
<dbReference type="PROSITE" id="PS00374">
    <property type="entry name" value="MGMT"/>
    <property type="match status" value="1"/>
</dbReference>
<comment type="catalytic activity">
    <reaction evidence="1">
        <text>a 4-O-methyl-thymidine in DNA + L-cysteinyl-[protein] = a thymidine in DNA + S-methyl-L-cysteinyl-[protein]</text>
        <dbReference type="Rhea" id="RHEA:53428"/>
        <dbReference type="Rhea" id="RHEA-COMP:10131"/>
        <dbReference type="Rhea" id="RHEA-COMP:10132"/>
        <dbReference type="Rhea" id="RHEA-COMP:13555"/>
        <dbReference type="Rhea" id="RHEA-COMP:13556"/>
        <dbReference type="ChEBI" id="CHEBI:29950"/>
        <dbReference type="ChEBI" id="CHEBI:82612"/>
        <dbReference type="ChEBI" id="CHEBI:137386"/>
        <dbReference type="ChEBI" id="CHEBI:137387"/>
        <dbReference type="EC" id="2.1.1.63"/>
    </reaction>
</comment>
<dbReference type="Pfam" id="PF02870">
    <property type="entry name" value="Methyltransf_1N"/>
    <property type="match status" value="1"/>
</dbReference>
<dbReference type="NCBIfam" id="TIGR00589">
    <property type="entry name" value="ogt"/>
    <property type="match status" value="1"/>
</dbReference>
<dbReference type="STRING" id="579138.Zymop_1169"/>
<keyword evidence="2 9" id="KW-0489">Methyltransferase</keyword>
<dbReference type="HOGENOM" id="CLU_000445_52_2_5"/>
<evidence type="ECO:0000256" key="4">
    <source>
        <dbReference type="ARBA" id="ARBA00022763"/>
    </source>
</evidence>
<dbReference type="InterPro" id="IPR008332">
    <property type="entry name" value="MethylG_MeTrfase_N"/>
</dbReference>
<dbReference type="InterPro" id="IPR036388">
    <property type="entry name" value="WH-like_DNA-bd_sf"/>
</dbReference>
<dbReference type="EMBL" id="CP002865">
    <property type="protein sequence ID" value="AEI38064.1"/>
    <property type="molecule type" value="Genomic_DNA"/>
</dbReference>
<feature type="domain" description="Methylguanine DNA methyltransferase ribonuclease-like" evidence="8">
    <location>
        <begin position="5"/>
        <end position="76"/>
    </location>
</feature>
<dbReference type="eggNOG" id="COG0350">
    <property type="taxonomic scope" value="Bacteria"/>
</dbReference>
<keyword evidence="5" id="KW-0234">DNA repair</keyword>
<dbReference type="Gene3D" id="1.10.10.10">
    <property type="entry name" value="Winged helix-like DNA-binding domain superfamily/Winged helix DNA-binding domain"/>
    <property type="match status" value="1"/>
</dbReference>
<evidence type="ECO:0000259" key="8">
    <source>
        <dbReference type="Pfam" id="PF02870"/>
    </source>
</evidence>
<dbReference type="RefSeq" id="WP_013934459.1">
    <property type="nucleotide sequence ID" value="NC_015709.1"/>
</dbReference>
<evidence type="ECO:0000313" key="9">
    <source>
        <dbReference type="EMBL" id="AEI38064.1"/>
    </source>
</evidence>
<dbReference type="Gene3D" id="3.30.160.70">
    <property type="entry name" value="Methylated DNA-protein cysteine methyltransferase domain"/>
    <property type="match status" value="1"/>
</dbReference>
<evidence type="ECO:0000256" key="1">
    <source>
        <dbReference type="ARBA" id="ARBA00001286"/>
    </source>
</evidence>
<dbReference type="InterPro" id="IPR036631">
    <property type="entry name" value="MGMT_N_sf"/>
</dbReference>
<keyword evidence="4" id="KW-0227">DNA damage</keyword>